<keyword evidence="1" id="KW-0732">Signal</keyword>
<feature type="signal peptide" evidence="1">
    <location>
        <begin position="1"/>
        <end position="26"/>
    </location>
</feature>
<dbReference type="PANTHER" id="PTHR31157">
    <property type="entry name" value="SCP DOMAIN-CONTAINING PROTEIN"/>
    <property type="match status" value="1"/>
</dbReference>
<dbReference type="Proteomes" id="UP000599109">
    <property type="component" value="Unassembled WGS sequence"/>
</dbReference>
<dbReference type="InterPro" id="IPR014044">
    <property type="entry name" value="CAP_dom"/>
</dbReference>
<evidence type="ECO:0000313" key="3">
    <source>
        <dbReference type="EMBL" id="MBL0392923.1"/>
    </source>
</evidence>
<evidence type="ECO:0000313" key="4">
    <source>
        <dbReference type="Proteomes" id="UP000599109"/>
    </source>
</evidence>
<keyword evidence="4" id="KW-1185">Reference proteome</keyword>
<dbReference type="Gene3D" id="3.40.33.10">
    <property type="entry name" value="CAP"/>
    <property type="match status" value="1"/>
</dbReference>
<feature type="chain" id="PRO_5037081986" evidence="1">
    <location>
        <begin position="27"/>
        <end position="171"/>
    </location>
</feature>
<dbReference type="AlphaFoldDB" id="A0A936Z1H7"/>
<dbReference type="PANTHER" id="PTHR31157:SF1">
    <property type="entry name" value="SCP DOMAIN-CONTAINING PROTEIN"/>
    <property type="match status" value="1"/>
</dbReference>
<dbReference type="EMBL" id="JAEQNE010000004">
    <property type="protein sequence ID" value="MBL0392923.1"/>
    <property type="molecule type" value="Genomic_DNA"/>
</dbReference>
<protein>
    <submittedName>
        <fullName evidence="3">CAP domain-containing protein</fullName>
    </submittedName>
</protein>
<evidence type="ECO:0000259" key="2">
    <source>
        <dbReference type="Pfam" id="PF00188"/>
    </source>
</evidence>
<organism evidence="3 4">
    <name type="scientific">Ramlibacter monticola</name>
    <dbReference type="NCBI Taxonomy" id="1926872"/>
    <lineage>
        <taxon>Bacteria</taxon>
        <taxon>Pseudomonadati</taxon>
        <taxon>Pseudomonadota</taxon>
        <taxon>Betaproteobacteria</taxon>
        <taxon>Burkholderiales</taxon>
        <taxon>Comamonadaceae</taxon>
        <taxon>Ramlibacter</taxon>
    </lineage>
</organism>
<proteinExistence type="predicted"/>
<comment type="caution">
    <text evidence="3">The sequence shown here is derived from an EMBL/GenBank/DDBJ whole genome shotgun (WGS) entry which is preliminary data.</text>
</comment>
<gene>
    <name evidence="3" type="ORF">JJ685_17425</name>
</gene>
<dbReference type="SUPFAM" id="SSF55797">
    <property type="entry name" value="PR-1-like"/>
    <property type="match status" value="1"/>
</dbReference>
<evidence type="ECO:0000256" key="1">
    <source>
        <dbReference type="SAM" id="SignalP"/>
    </source>
</evidence>
<name>A0A936Z1H7_9BURK</name>
<dbReference type="InterPro" id="IPR035940">
    <property type="entry name" value="CAP_sf"/>
</dbReference>
<accession>A0A936Z1H7</accession>
<dbReference type="CDD" id="cd05379">
    <property type="entry name" value="CAP_bacterial"/>
    <property type="match status" value="1"/>
</dbReference>
<feature type="domain" description="SCP" evidence="2">
    <location>
        <begin position="41"/>
        <end position="165"/>
    </location>
</feature>
<reference evidence="3 4" key="1">
    <citation type="journal article" date="2017" name="Int. J. Syst. Evol. Microbiol.">
        <title>Ramlibacter monticola sp. nov., isolated from forest soil.</title>
        <authorList>
            <person name="Chaudhary D.K."/>
            <person name="Kim J."/>
        </authorList>
    </citation>
    <scope>NUCLEOTIDE SEQUENCE [LARGE SCALE GENOMIC DNA]</scope>
    <source>
        <strain evidence="3 4">KACC 19175</strain>
    </source>
</reference>
<dbReference type="Pfam" id="PF00188">
    <property type="entry name" value="CAP"/>
    <property type="match status" value="1"/>
</dbReference>
<sequence length="171" mass="18959">MQSPSMFRPWAVIGLLALTCASVADAAYVTQCGVQAQEALRRINAARAVGQRCGWRSMPPAPPLHWNETLQTVATRHSQDMAVRNYFDHRSPDGRTIRERVSGTPYKFSLVGENLAGGDPTVTSAVQGWIESPSHCENMMDPRFLDVAVACVGRHGSQWGTYWTMVLGRRR</sequence>